<proteinExistence type="predicted"/>
<name>A0A482VAE6_ASBVE</name>
<organism evidence="2 3">
    <name type="scientific">Asbolus verrucosus</name>
    <name type="common">Desert ironclad beetle</name>
    <dbReference type="NCBI Taxonomy" id="1661398"/>
    <lineage>
        <taxon>Eukaryota</taxon>
        <taxon>Metazoa</taxon>
        <taxon>Ecdysozoa</taxon>
        <taxon>Arthropoda</taxon>
        <taxon>Hexapoda</taxon>
        <taxon>Insecta</taxon>
        <taxon>Pterygota</taxon>
        <taxon>Neoptera</taxon>
        <taxon>Endopterygota</taxon>
        <taxon>Coleoptera</taxon>
        <taxon>Polyphaga</taxon>
        <taxon>Cucujiformia</taxon>
        <taxon>Tenebrionidae</taxon>
        <taxon>Pimeliinae</taxon>
        <taxon>Asbolus</taxon>
    </lineage>
</organism>
<dbReference type="EMBL" id="QDEB01121560">
    <property type="protein sequence ID" value="RZB40186.1"/>
    <property type="molecule type" value="Genomic_DNA"/>
</dbReference>
<gene>
    <name evidence="2" type="ORF">BDFB_013866</name>
</gene>
<keyword evidence="3" id="KW-1185">Reference proteome</keyword>
<comment type="caution">
    <text evidence="2">The sequence shown here is derived from an EMBL/GenBank/DDBJ whole genome shotgun (WGS) entry which is preliminary data.</text>
</comment>
<keyword evidence="1" id="KW-0812">Transmembrane</keyword>
<evidence type="ECO:0000313" key="2">
    <source>
        <dbReference type="EMBL" id="RZB40186.1"/>
    </source>
</evidence>
<protein>
    <submittedName>
        <fullName evidence="2">Uncharacterized protein</fullName>
    </submittedName>
</protein>
<dbReference type="Proteomes" id="UP000292052">
    <property type="component" value="Unassembled WGS sequence"/>
</dbReference>
<reference evidence="2 3" key="1">
    <citation type="submission" date="2017-03" db="EMBL/GenBank/DDBJ databases">
        <title>Genome of the blue death feigning beetle - Asbolus verrucosus.</title>
        <authorList>
            <person name="Rider S.D."/>
        </authorList>
    </citation>
    <scope>NUCLEOTIDE SEQUENCE [LARGE SCALE GENOMIC DNA]</scope>
    <source>
        <strain evidence="2">Butters</strain>
        <tissue evidence="2">Head and leg muscle</tissue>
    </source>
</reference>
<feature type="non-terminal residue" evidence="2">
    <location>
        <position position="127"/>
    </location>
</feature>
<feature type="transmembrane region" description="Helical" evidence="1">
    <location>
        <begin position="84"/>
        <end position="105"/>
    </location>
</feature>
<keyword evidence="1" id="KW-0472">Membrane</keyword>
<dbReference type="AlphaFoldDB" id="A0A482VAE6"/>
<evidence type="ECO:0000313" key="3">
    <source>
        <dbReference type="Proteomes" id="UP000292052"/>
    </source>
</evidence>
<sequence>MKFNLFKLAIKIVLEFILFSFNFYTIIVTVFCKRQQWLVLIHNLKNVKCSNSYQSLIVSNIVFWTIIIYTHWDIVDAFNDIFGWPMFVIIMYACLRILIYLDLIFSLGKSVRVEVIVDNVSIIFMFL</sequence>
<dbReference type="OrthoDB" id="6760735at2759"/>
<feature type="transmembrane region" description="Helical" evidence="1">
    <location>
        <begin position="12"/>
        <end position="32"/>
    </location>
</feature>
<evidence type="ECO:0000256" key="1">
    <source>
        <dbReference type="SAM" id="Phobius"/>
    </source>
</evidence>
<accession>A0A482VAE6</accession>
<keyword evidence="1" id="KW-1133">Transmembrane helix</keyword>
<feature type="transmembrane region" description="Helical" evidence="1">
    <location>
        <begin position="53"/>
        <end position="72"/>
    </location>
</feature>